<dbReference type="InterPro" id="IPR039538">
    <property type="entry name" value="BetI_C"/>
</dbReference>
<accession>A0ABW9LRL0</accession>
<dbReference type="InterPro" id="IPR001647">
    <property type="entry name" value="HTH_TetR"/>
</dbReference>
<proteinExistence type="predicted"/>
<keyword evidence="4" id="KW-0804">Transcription</keyword>
<evidence type="ECO:0000256" key="4">
    <source>
        <dbReference type="ARBA" id="ARBA00023163"/>
    </source>
</evidence>
<keyword evidence="3 5" id="KW-0238">DNA-binding</keyword>
<dbReference type="InterPro" id="IPR009057">
    <property type="entry name" value="Homeodomain-like_sf"/>
</dbReference>
<dbReference type="RefSeq" id="WP_409549429.1">
    <property type="nucleotide sequence ID" value="NZ_JBKBDE010000002.1"/>
</dbReference>
<evidence type="ECO:0000259" key="6">
    <source>
        <dbReference type="PROSITE" id="PS50977"/>
    </source>
</evidence>
<evidence type="ECO:0000256" key="5">
    <source>
        <dbReference type="PROSITE-ProRule" id="PRU00335"/>
    </source>
</evidence>
<evidence type="ECO:0000256" key="3">
    <source>
        <dbReference type="ARBA" id="ARBA00023125"/>
    </source>
</evidence>
<keyword evidence="2" id="KW-0805">Transcription regulation</keyword>
<evidence type="ECO:0000256" key="1">
    <source>
        <dbReference type="ARBA" id="ARBA00022491"/>
    </source>
</evidence>
<name>A0ABW9LRL0_9MYCO</name>
<keyword evidence="1" id="KW-0678">Repressor</keyword>
<dbReference type="SUPFAM" id="SSF48498">
    <property type="entry name" value="Tetracyclin repressor-like, C-terminal domain"/>
    <property type="match status" value="1"/>
</dbReference>
<dbReference type="SUPFAM" id="SSF46689">
    <property type="entry name" value="Homeodomain-like"/>
    <property type="match status" value="1"/>
</dbReference>
<keyword evidence="8" id="KW-1185">Reference proteome</keyword>
<dbReference type="PRINTS" id="PR00455">
    <property type="entry name" value="HTHTETR"/>
</dbReference>
<dbReference type="Pfam" id="PF13977">
    <property type="entry name" value="TetR_C_6"/>
    <property type="match status" value="1"/>
</dbReference>
<evidence type="ECO:0000313" key="8">
    <source>
        <dbReference type="Proteomes" id="UP001635817"/>
    </source>
</evidence>
<dbReference type="PROSITE" id="PS50977">
    <property type="entry name" value="HTH_TETR_2"/>
    <property type="match status" value="1"/>
</dbReference>
<dbReference type="InterPro" id="IPR036271">
    <property type="entry name" value="Tet_transcr_reg_TetR-rel_C_sf"/>
</dbReference>
<feature type="domain" description="HTH tetR-type" evidence="6">
    <location>
        <begin position="8"/>
        <end position="68"/>
    </location>
</feature>
<protein>
    <submittedName>
        <fullName evidence="7">TetR/AcrR family transcriptional regulator</fullName>
    </submittedName>
</protein>
<comment type="caution">
    <text evidence="7">The sequence shown here is derived from an EMBL/GenBank/DDBJ whole genome shotgun (WGS) entry which is preliminary data.</text>
</comment>
<dbReference type="PANTHER" id="PTHR30055:SF219">
    <property type="entry name" value="TRANSCRIPTIONAL REGULATORY PROTEIN"/>
    <property type="match status" value="1"/>
</dbReference>
<dbReference type="InterPro" id="IPR050109">
    <property type="entry name" value="HTH-type_TetR-like_transc_reg"/>
</dbReference>
<evidence type="ECO:0000256" key="2">
    <source>
        <dbReference type="ARBA" id="ARBA00023015"/>
    </source>
</evidence>
<evidence type="ECO:0000313" key="7">
    <source>
        <dbReference type="EMBL" id="MFN6550643.1"/>
    </source>
</evidence>
<organism evidence="7 8">
    <name type="scientific">Mycolicibacterium septicum</name>
    <dbReference type="NCBI Taxonomy" id="98668"/>
    <lineage>
        <taxon>Bacteria</taxon>
        <taxon>Bacillati</taxon>
        <taxon>Actinomycetota</taxon>
        <taxon>Actinomycetes</taxon>
        <taxon>Mycobacteriales</taxon>
        <taxon>Mycobacteriaceae</taxon>
        <taxon>Mycolicibacterium</taxon>
    </lineage>
</organism>
<dbReference type="Proteomes" id="UP001635817">
    <property type="component" value="Unassembled WGS sequence"/>
</dbReference>
<dbReference type="Pfam" id="PF00440">
    <property type="entry name" value="TetR_N"/>
    <property type="match status" value="1"/>
</dbReference>
<feature type="DNA-binding region" description="H-T-H motif" evidence="5">
    <location>
        <begin position="31"/>
        <end position="50"/>
    </location>
</feature>
<dbReference type="EMBL" id="JBKBDE010000002">
    <property type="protein sequence ID" value="MFN6550643.1"/>
    <property type="molecule type" value="Genomic_DNA"/>
</dbReference>
<dbReference type="Gene3D" id="1.10.357.10">
    <property type="entry name" value="Tetracycline Repressor, domain 2"/>
    <property type="match status" value="1"/>
</dbReference>
<sequence length="201" mass="21148">MQESPADTGSKDKLRRAALHCIAQRGYAVTSSRDIAREAGVNVASINYHFGSKDALVTEALGECFGLWNQRVETAFVGAAGLPPHDQLAAILRVAIDSFAEVRSSIHACVETYAPALRSDELRERMAAGYATVRESAVQLAANAMHEGGMPVPDNLAAIASVLMAVCDGLMLQWIADPTAPPDSAATLDALSAIGVLAGMR</sequence>
<gene>
    <name evidence="7" type="ORF">ACK4CP_09585</name>
</gene>
<reference evidence="7 8" key="1">
    <citation type="submission" date="2024-12" db="EMBL/GenBank/DDBJ databases">
        <title>The coexistence of Mycolicibacterium septicum and Mycolicibacterium nivoides in clinical samples.</title>
        <authorList>
            <person name="Wang C."/>
            <person name="Feng Y."/>
            <person name="Zong Z."/>
        </authorList>
    </citation>
    <scope>NUCLEOTIDE SEQUENCE [LARGE SCALE GENOMIC DNA]</scope>
    <source>
        <strain evidence="7 8">120310</strain>
    </source>
</reference>
<dbReference type="PANTHER" id="PTHR30055">
    <property type="entry name" value="HTH-TYPE TRANSCRIPTIONAL REGULATOR RUTR"/>
    <property type="match status" value="1"/>
</dbReference>